<feature type="chain" id="PRO_5037205198" evidence="1">
    <location>
        <begin position="22"/>
        <end position="402"/>
    </location>
</feature>
<gene>
    <name evidence="2" type="ORF">GCM10007036_12300</name>
</gene>
<reference evidence="2" key="2">
    <citation type="submission" date="2020-09" db="EMBL/GenBank/DDBJ databases">
        <authorList>
            <person name="Sun Q."/>
            <person name="Zhou Y."/>
        </authorList>
    </citation>
    <scope>NUCLEOTIDE SEQUENCE</scope>
    <source>
        <strain evidence="2">CGMCC 1.12214</strain>
    </source>
</reference>
<dbReference type="RefSeq" id="WP_188516789.1">
    <property type="nucleotide sequence ID" value="NZ_BMES01000001.1"/>
</dbReference>
<name>A0A917I5L4_9HYPH</name>
<protein>
    <submittedName>
        <fullName evidence="2">Esterase</fullName>
    </submittedName>
</protein>
<evidence type="ECO:0000256" key="1">
    <source>
        <dbReference type="SAM" id="SignalP"/>
    </source>
</evidence>
<evidence type="ECO:0000313" key="2">
    <source>
        <dbReference type="EMBL" id="GGH13599.1"/>
    </source>
</evidence>
<accession>A0A917I5L4</accession>
<dbReference type="PANTHER" id="PTHR36513:SF1">
    <property type="entry name" value="TRANSMEMBRANE PROTEIN"/>
    <property type="match status" value="1"/>
</dbReference>
<dbReference type="Pfam" id="PF05990">
    <property type="entry name" value="DUF900"/>
    <property type="match status" value="1"/>
</dbReference>
<dbReference type="AlphaFoldDB" id="A0A917I5L4"/>
<dbReference type="EMBL" id="BMES01000001">
    <property type="protein sequence ID" value="GGH13599.1"/>
    <property type="molecule type" value="Genomic_DNA"/>
</dbReference>
<feature type="signal peptide" evidence="1">
    <location>
        <begin position="1"/>
        <end position="21"/>
    </location>
</feature>
<dbReference type="InterPro" id="IPR010297">
    <property type="entry name" value="DUF900_hydrolase"/>
</dbReference>
<dbReference type="PIRSF" id="PIRSF033909">
    <property type="entry name" value="UCP033909"/>
    <property type="match status" value="1"/>
</dbReference>
<organism evidence="2 3">
    <name type="scientific">Alsobacter metallidurans</name>
    <dbReference type="NCBI Taxonomy" id="340221"/>
    <lineage>
        <taxon>Bacteria</taxon>
        <taxon>Pseudomonadati</taxon>
        <taxon>Pseudomonadota</taxon>
        <taxon>Alphaproteobacteria</taxon>
        <taxon>Hyphomicrobiales</taxon>
        <taxon>Alsobacteraceae</taxon>
        <taxon>Alsobacter</taxon>
    </lineage>
</organism>
<dbReference type="PANTHER" id="PTHR36513">
    <property type="entry name" value="ABC TRANSMEMBRANE TYPE-1 DOMAIN-CONTAINING PROTEIN"/>
    <property type="match status" value="1"/>
</dbReference>
<dbReference type="SUPFAM" id="SSF53474">
    <property type="entry name" value="alpha/beta-Hydrolases"/>
    <property type="match status" value="1"/>
</dbReference>
<dbReference type="InterPro" id="IPR029058">
    <property type="entry name" value="AB_hydrolase_fold"/>
</dbReference>
<dbReference type="Proteomes" id="UP000603912">
    <property type="component" value="Unassembled WGS sequence"/>
</dbReference>
<dbReference type="InterPro" id="IPR014586">
    <property type="entry name" value="UCP033909"/>
</dbReference>
<sequence>MAGVSRWMVAGLLAALLGGCAGGPPKGVLEPVGNLPPGAALVAINVATTRARPADEPMAMFDGERAKAVDHARLVISIPPSHVSGLVEWPRSAKGDPRRNFVTASRDYVSDAAFIDNVRKAVASRPPADRTILVFVHGYNTTFEESVYRFAQIVHDSGFKGVPVLFTWPSRGQLLQYPYDRESAVYSRDDLETTLRLLATRSGAGKIDILAHSMGNMLTMETMRQAAIRGDGRFGGKLGQIMLAAPDIDIDVFRRQLATVAPLKLPMTVFVSADDKALSISKYVWGGTARAGATVVSDPEVIARLAASNITIYDLSSIRVEDSTNHTKFAESPQVVQLIGRRLATDNGIETRGPGLGEGLVALGTTLGTTVGTAASVATAVPSAVLGGAANAAGSVLEQAAP</sequence>
<keyword evidence="3" id="KW-1185">Reference proteome</keyword>
<evidence type="ECO:0000313" key="3">
    <source>
        <dbReference type="Proteomes" id="UP000603912"/>
    </source>
</evidence>
<keyword evidence="1" id="KW-0732">Signal</keyword>
<reference evidence="2" key="1">
    <citation type="journal article" date="2014" name="Int. J. Syst. Evol. Microbiol.">
        <title>Complete genome sequence of Corynebacterium casei LMG S-19264T (=DSM 44701T), isolated from a smear-ripened cheese.</title>
        <authorList>
            <consortium name="US DOE Joint Genome Institute (JGI-PGF)"/>
            <person name="Walter F."/>
            <person name="Albersmeier A."/>
            <person name="Kalinowski J."/>
            <person name="Ruckert C."/>
        </authorList>
    </citation>
    <scope>NUCLEOTIDE SEQUENCE</scope>
    <source>
        <strain evidence="2">CGMCC 1.12214</strain>
    </source>
</reference>
<proteinExistence type="predicted"/>
<dbReference type="Gene3D" id="3.40.50.1820">
    <property type="entry name" value="alpha/beta hydrolase"/>
    <property type="match status" value="1"/>
</dbReference>
<comment type="caution">
    <text evidence="2">The sequence shown here is derived from an EMBL/GenBank/DDBJ whole genome shotgun (WGS) entry which is preliminary data.</text>
</comment>
<dbReference type="PROSITE" id="PS51257">
    <property type="entry name" value="PROKAR_LIPOPROTEIN"/>
    <property type="match status" value="1"/>
</dbReference>